<proteinExistence type="predicted"/>
<dbReference type="AlphaFoldDB" id="E4UBE4"/>
<reference evidence="2" key="1">
    <citation type="submission" date="2010-11" db="EMBL/GenBank/DDBJ databases">
        <title>Complete genome sequence of Candidatus Liberibacter solanacearum CLso-ZC1.</title>
        <authorList>
            <person name="Lin H."/>
            <person name="Doddapaneni H.V."/>
            <person name="Lou B."/>
            <person name="Civerolo E.L."/>
            <person name="Chen C."/>
            <person name="Duan Y."/>
            <person name="Zhou L."/>
            <person name="Glynn J."/>
        </authorList>
    </citation>
    <scope>NUCLEOTIDE SEQUENCE [LARGE SCALE GENOMIC DNA]</scope>
    <source>
        <strain evidence="2">CLso-ZC1</strain>
    </source>
</reference>
<reference key="2">
    <citation type="submission" date="2010-11" db="EMBL/GenBank/DDBJ databases">
        <authorList>
            <person name="Lin H."/>
            <person name="Doddapaneni H.V."/>
            <person name="Lou B."/>
            <person name="Civerolo E.L."/>
            <person name="Chen C."/>
            <person name="Duan Y."/>
            <person name="Zhou L."/>
            <person name="Glynn J."/>
        </authorList>
    </citation>
    <scope>NUCLEOTIDE SEQUENCE</scope>
    <source>
        <strain>CLso-ZC1</strain>
    </source>
</reference>
<organism evidence="1 2">
    <name type="scientific">Liberibacter solanacearum (strain CLso-ZC1)</name>
    <dbReference type="NCBI Taxonomy" id="658172"/>
    <lineage>
        <taxon>Bacteria</taxon>
        <taxon>Pseudomonadati</taxon>
        <taxon>Pseudomonadota</taxon>
        <taxon>Alphaproteobacteria</taxon>
        <taxon>Hyphomicrobiales</taxon>
        <taxon>Rhizobiaceae</taxon>
        <taxon>Liberibacter</taxon>
    </lineage>
</organism>
<name>E4UBE4_LIBSC</name>
<sequence length="746" mass="83703">MNPLIPYLLLQALRGSFLNFSGYIVPLFLVPFIISKIIGESEEKVFLRLYDKNKYIKYFFGAMTHEEYAEYEKFLKSTKVKGTLGTALKDILDYLDNLDKSVFSLFSSVPVFSADVAEKALVPSVPPVTIPFGEGLLSFQGYSLHGEPSITRQYTKGYDWVNSKLTPVYETVSYDINGWNKGYSKNWSGSLLPVSYNPISTLYTALLKELEYIKLCLDNNDFPYHASSFSLGSKSVGVYKGKLLVFSGLVSNVPPLDLSIPKNVQVAELKKIYSFLYNSSSENWVKVIFKVIEPSEPKEVVFPKKHVPKTNFISKGSFVKKALEQFYTDHSYDTVYDGGSKLSEMVSRRVLSATREYSRLYGSSLALASAGLQVRGGRQNIRENTLVSPVPYITSPNISIPLESDVPISSSRSFCPPIPFSIPFSINPVKPVTVPFPSITIPQYKPYNLPAEKYFYLVHPVTGVITPVVSTTVAHALAIPAPRIVEGKNRSAYGRAYMAYAKATRLVFGVHQEIDEIVKRFYDALPKKLTRWKGKDGKWRRREISIPNMIDAVVRDFDKVDFVSVCENTINDEFTDCFIGLFGTMAKKVSKSAGYTFPLGLDTGNYFYKKFAGRSKPLSSEHMIEELDKAFKETTGSEKGFLASVKGFWSKQAKSVGISEMFRSLLYDRAVKDVRSEQGHIVLKKGDFIVDNKQVLKSALKQTTNGILLGSDGTVFDEEMFNSNFRDRKLKVSTYGTPLTMEIVGH</sequence>
<gene>
    <name evidence="1" type="ordered locus">CKC_03500</name>
</gene>
<reference evidence="1 2" key="3">
    <citation type="journal article" date="2011" name="PLoS ONE">
        <title>The Complete Genome Sequence of 'Candidatus Liberibacter solanacearum', the Bacterium Associated with Potato Zebra Chip Disease.</title>
        <authorList>
            <person name="Lin H."/>
            <person name="Lou B."/>
            <person name="Glynn J.M."/>
            <person name="Doddapaneni H."/>
            <person name="Civerolo E.L."/>
            <person name="Chen C."/>
            <person name="Duan Y."/>
            <person name="Zhou L."/>
            <person name="Vahling C.M."/>
        </authorList>
    </citation>
    <scope>NUCLEOTIDE SEQUENCE [LARGE SCALE GENOMIC DNA]</scope>
    <source>
        <strain evidence="1 2">CLso-ZC1</strain>
    </source>
</reference>
<evidence type="ECO:0000313" key="1">
    <source>
        <dbReference type="EMBL" id="ADR52449.1"/>
    </source>
</evidence>
<dbReference type="STRING" id="658172.CKC_03500"/>
<dbReference type="RefSeq" id="WP_013462105.1">
    <property type="nucleotide sequence ID" value="NC_014774.1"/>
</dbReference>
<accession>E4UBE4</accession>
<evidence type="ECO:0000313" key="2">
    <source>
        <dbReference type="Proteomes" id="UP000007038"/>
    </source>
</evidence>
<dbReference type="EMBL" id="CP002371">
    <property type="protein sequence ID" value="ADR52449.1"/>
    <property type="molecule type" value="Genomic_DNA"/>
</dbReference>
<protein>
    <submittedName>
        <fullName evidence="1">Uncharacterized protein</fullName>
    </submittedName>
</protein>
<dbReference type="KEGG" id="lso:CKC_03500"/>
<dbReference type="GeneID" id="96886178"/>
<dbReference type="HOGENOM" id="CLU_373311_0_0_5"/>
<dbReference type="Proteomes" id="UP000007038">
    <property type="component" value="Chromosome"/>
</dbReference>